<evidence type="ECO:0000256" key="9">
    <source>
        <dbReference type="SAM" id="Phobius"/>
    </source>
</evidence>
<evidence type="ECO:0000256" key="7">
    <source>
        <dbReference type="ARBA" id="ARBA00023136"/>
    </source>
</evidence>
<keyword evidence="6 9" id="KW-1133">Transmembrane helix</keyword>
<dbReference type="EMBL" id="JBGEHV010000066">
    <property type="protein sequence ID" value="MEY8042808.1"/>
    <property type="molecule type" value="Genomic_DNA"/>
</dbReference>
<evidence type="ECO:0000256" key="6">
    <source>
        <dbReference type="ARBA" id="ARBA00022989"/>
    </source>
</evidence>
<evidence type="ECO:0000256" key="1">
    <source>
        <dbReference type="ARBA" id="ARBA00004651"/>
    </source>
</evidence>
<dbReference type="PANTHER" id="PTHR33908">
    <property type="entry name" value="MANNOSYLTRANSFERASE YKCB-RELATED"/>
    <property type="match status" value="1"/>
</dbReference>
<dbReference type="Proteomes" id="UP001564626">
    <property type="component" value="Unassembled WGS sequence"/>
</dbReference>
<feature type="transmembrane region" description="Helical" evidence="9">
    <location>
        <begin position="397"/>
        <end position="417"/>
    </location>
</feature>
<dbReference type="RefSeq" id="WP_345362414.1">
    <property type="nucleotide sequence ID" value="NZ_BAABII010000006.1"/>
</dbReference>
<evidence type="ECO:0000256" key="5">
    <source>
        <dbReference type="ARBA" id="ARBA00022692"/>
    </source>
</evidence>
<feature type="transmembrane region" description="Helical" evidence="9">
    <location>
        <begin position="37"/>
        <end position="59"/>
    </location>
</feature>
<name>A0ABV4CNY3_9PSEU</name>
<feature type="transmembrane region" description="Helical" evidence="9">
    <location>
        <begin position="243"/>
        <end position="261"/>
    </location>
</feature>
<feature type="transmembrane region" description="Helical" evidence="9">
    <location>
        <begin position="154"/>
        <end position="171"/>
    </location>
</feature>
<proteinExistence type="predicted"/>
<evidence type="ECO:0000256" key="8">
    <source>
        <dbReference type="SAM" id="MobiDB-lite"/>
    </source>
</evidence>
<feature type="transmembrane region" description="Helical" evidence="9">
    <location>
        <begin position="370"/>
        <end position="390"/>
    </location>
</feature>
<keyword evidence="2" id="KW-1003">Cell membrane</keyword>
<evidence type="ECO:0000313" key="11">
    <source>
        <dbReference type="Proteomes" id="UP001564626"/>
    </source>
</evidence>
<evidence type="ECO:0000256" key="4">
    <source>
        <dbReference type="ARBA" id="ARBA00022679"/>
    </source>
</evidence>
<keyword evidence="3" id="KW-0328">Glycosyltransferase</keyword>
<comment type="subcellular location">
    <subcellularLocation>
        <location evidence="1">Cell membrane</location>
        <topology evidence="1">Multi-pass membrane protein</topology>
    </subcellularLocation>
</comment>
<feature type="transmembrane region" description="Helical" evidence="9">
    <location>
        <begin position="178"/>
        <end position="199"/>
    </location>
</feature>
<feature type="region of interest" description="Disordered" evidence="8">
    <location>
        <begin position="1"/>
        <end position="34"/>
    </location>
</feature>
<evidence type="ECO:0000256" key="2">
    <source>
        <dbReference type="ARBA" id="ARBA00022475"/>
    </source>
</evidence>
<keyword evidence="11" id="KW-1185">Reference proteome</keyword>
<reference evidence="10 11" key="1">
    <citation type="submission" date="2024-08" db="EMBL/GenBank/DDBJ databases">
        <title>Genome mining of Saccharopolyspora cebuensis PGLac3 from Nigerian medicinal plant.</title>
        <authorList>
            <person name="Ezeobiora C.E."/>
            <person name="Igbokwe N.H."/>
            <person name="Amin D.H."/>
            <person name="Mendie U.E."/>
        </authorList>
    </citation>
    <scope>NUCLEOTIDE SEQUENCE [LARGE SCALE GENOMIC DNA]</scope>
    <source>
        <strain evidence="10 11">PGLac3</strain>
    </source>
</reference>
<dbReference type="PANTHER" id="PTHR33908:SF11">
    <property type="entry name" value="MEMBRANE PROTEIN"/>
    <property type="match status" value="1"/>
</dbReference>
<feature type="transmembrane region" description="Helical" evidence="9">
    <location>
        <begin position="342"/>
        <end position="364"/>
    </location>
</feature>
<feature type="transmembrane region" description="Helical" evidence="9">
    <location>
        <begin position="312"/>
        <end position="330"/>
    </location>
</feature>
<feature type="compositionally biased region" description="Basic residues" evidence="8">
    <location>
        <begin position="23"/>
        <end position="34"/>
    </location>
</feature>
<accession>A0ABV4CNY3</accession>
<keyword evidence="7 9" id="KW-0472">Membrane</keyword>
<evidence type="ECO:0000256" key="3">
    <source>
        <dbReference type="ARBA" id="ARBA00022676"/>
    </source>
</evidence>
<feature type="transmembrane region" description="Helical" evidence="9">
    <location>
        <begin position="95"/>
        <end position="114"/>
    </location>
</feature>
<evidence type="ECO:0008006" key="12">
    <source>
        <dbReference type="Google" id="ProtNLM"/>
    </source>
</evidence>
<evidence type="ECO:0000313" key="10">
    <source>
        <dbReference type="EMBL" id="MEY8042808.1"/>
    </source>
</evidence>
<feature type="transmembrane region" description="Helical" evidence="9">
    <location>
        <begin position="121"/>
        <end position="142"/>
    </location>
</feature>
<keyword evidence="4" id="KW-0808">Transferase</keyword>
<keyword evidence="5 9" id="KW-0812">Transmembrane</keyword>
<dbReference type="InterPro" id="IPR050297">
    <property type="entry name" value="LipidA_mod_glycosyltrf_83"/>
</dbReference>
<protein>
    <recommendedName>
        <fullName evidence="12">4-amino-4-deoxy-L-arabinose transferase</fullName>
    </recommendedName>
</protein>
<gene>
    <name evidence="10" type="ORF">AB8O55_25665</name>
</gene>
<sequence>MTIEQKFAAPDLEATADPPPRMRTARRPGPPHRRERAPWWVLGLGLLAGLGFVGVNLYYNGGRYIPPLDDAYIHLQYAKQIGSGHFLQYNTGDPISTGASSLLYVVLLGALYFLGVQGALFLPAAVLFGVVCHALTAAGVVVLGGRLSGRRTGIWAGVLAALSGPLLWGATSGMEVSLTALLLVAALLVFTAEAPRALFRFTPAVVALAALCRLEAFVFLAPLVLLMLVAAWRRHRPARAAGWSLWALLPIWVTGAQLLFYKAATGSSSPNGSQAKSLLSAPHFTWGEFAGGVAANAREFLSILSGLSRQDFAFPGALAVAAIGVVALTARGGVRRQVGLAMAAGMALAVLAISTMATALWQQVRYLQPFLPLFALACVVGLASVATWLAGRAGRRAATALLGVALVFTAVSLPLWANNVGRDSESIRTRIVALATWMKGHLPPDASIGVHDVGAAAYLGGHETVDLVGLTTNGVADAAINGMGSLYEVLSGWTAQQRPDYIAIYDAMPDGIRLEELADGSVFGTTMLALPNMTVYRADWSELGSGAQPLVEVSGQLRDRLNVGSMADEEAHDHSIDPPRRNFQPATGLHTVAEGGREVVDSYRHVWGTEEFTLNGLTPGQPVQLVMRHDSTEPKPGAYTGAREVRVQVDGVEIGNQLLEPHPRGWAESVITIPGERVTSDTIEIRMAPTQEYVGPYPNYRSFGYWAYQ</sequence>
<feature type="transmembrane region" description="Helical" evidence="9">
    <location>
        <begin position="205"/>
        <end position="231"/>
    </location>
</feature>
<organism evidence="10 11">
    <name type="scientific">Saccharopolyspora cebuensis</name>
    <dbReference type="NCBI Taxonomy" id="418759"/>
    <lineage>
        <taxon>Bacteria</taxon>
        <taxon>Bacillati</taxon>
        <taxon>Actinomycetota</taxon>
        <taxon>Actinomycetes</taxon>
        <taxon>Pseudonocardiales</taxon>
        <taxon>Pseudonocardiaceae</taxon>
        <taxon>Saccharopolyspora</taxon>
    </lineage>
</organism>
<comment type="caution">
    <text evidence="10">The sequence shown here is derived from an EMBL/GenBank/DDBJ whole genome shotgun (WGS) entry which is preliminary data.</text>
</comment>